<evidence type="ECO:0000256" key="8">
    <source>
        <dbReference type="ARBA" id="ARBA00022729"/>
    </source>
</evidence>
<dbReference type="InterPro" id="IPR058199">
    <property type="entry name" value="BlaB//VIM/IMP-1"/>
</dbReference>
<evidence type="ECO:0000256" key="13">
    <source>
        <dbReference type="RuleBase" id="RU361140"/>
    </source>
</evidence>
<keyword evidence="7 13" id="KW-0479">Metal-binding</keyword>
<dbReference type="EC" id="3.5.2.6" evidence="6 13"/>
<name>A0A7G7GE04_9BACT</name>
<gene>
    <name evidence="16" type="primary">bla</name>
    <name evidence="16" type="ORF">HUW51_22710</name>
</gene>
<evidence type="ECO:0000256" key="5">
    <source>
        <dbReference type="ARBA" id="ARBA00011245"/>
    </source>
</evidence>
<evidence type="ECO:0000256" key="11">
    <source>
        <dbReference type="ARBA" id="ARBA00022833"/>
    </source>
</evidence>
<dbReference type="Gene3D" id="3.60.15.10">
    <property type="entry name" value="Ribonuclease Z/Hydroxyacylglutathione hydrolase-like"/>
    <property type="match status" value="1"/>
</dbReference>
<dbReference type="PROSITE" id="PS00743">
    <property type="entry name" value="BETA_LACTAMASE_B_1"/>
    <property type="match status" value="1"/>
</dbReference>
<keyword evidence="10 13" id="KW-0378">Hydrolase</keyword>
<dbReference type="PROSITE" id="PS00744">
    <property type="entry name" value="BETA_LACTAMASE_B_2"/>
    <property type="match status" value="1"/>
</dbReference>
<dbReference type="GO" id="GO:0017001">
    <property type="term" value="P:antibiotic catabolic process"/>
    <property type="evidence" value="ECO:0007669"/>
    <property type="project" value="InterPro"/>
</dbReference>
<dbReference type="PANTHER" id="PTHR42951:SF4">
    <property type="entry name" value="ACYL-COENZYME A THIOESTERASE MBLAC2"/>
    <property type="match status" value="1"/>
</dbReference>
<dbReference type="GO" id="GO:0042597">
    <property type="term" value="C:periplasmic space"/>
    <property type="evidence" value="ECO:0007669"/>
    <property type="project" value="UniProtKB-SubCell"/>
</dbReference>
<keyword evidence="11 13" id="KW-0862">Zinc</keyword>
<comment type="subcellular location">
    <subcellularLocation>
        <location evidence="3">Periplasm</location>
    </subcellularLocation>
</comment>
<evidence type="ECO:0000256" key="7">
    <source>
        <dbReference type="ARBA" id="ARBA00022723"/>
    </source>
</evidence>
<evidence type="ECO:0000256" key="10">
    <source>
        <dbReference type="ARBA" id="ARBA00022801"/>
    </source>
</evidence>
<evidence type="ECO:0000256" key="2">
    <source>
        <dbReference type="ARBA" id="ARBA00001947"/>
    </source>
</evidence>
<comment type="subunit">
    <text evidence="5">Monomer.</text>
</comment>
<feature type="chain" id="PRO_5028906125" description="Beta-lactamase" evidence="14">
    <location>
        <begin position="21"/>
        <end position="247"/>
    </location>
</feature>
<comment type="catalytic activity">
    <reaction evidence="1 13">
        <text>a beta-lactam + H2O = a substituted beta-amino acid</text>
        <dbReference type="Rhea" id="RHEA:20401"/>
        <dbReference type="ChEBI" id="CHEBI:15377"/>
        <dbReference type="ChEBI" id="CHEBI:35627"/>
        <dbReference type="ChEBI" id="CHEBI:140347"/>
        <dbReference type="EC" id="3.5.2.6"/>
    </reaction>
</comment>
<evidence type="ECO:0000313" key="16">
    <source>
        <dbReference type="EMBL" id="QNF35388.1"/>
    </source>
</evidence>
<dbReference type="GO" id="GO:0046677">
    <property type="term" value="P:response to antibiotic"/>
    <property type="evidence" value="ECO:0007669"/>
    <property type="project" value="UniProtKB-UniRule"/>
</dbReference>
<protein>
    <recommendedName>
        <fullName evidence="6 13">Beta-lactamase</fullName>
        <ecNumber evidence="6 13">3.5.2.6</ecNumber>
    </recommendedName>
</protein>
<feature type="signal peptide" evidence="14">
    <location>
        <begin position="1"/>
        <end position="20"/>
    </location>
</feature>
<dbReference type="PROSITE" id="PS51257">
    <property type="entry name" value="PROKAR_LIPOPROTEIN"/>
    <property type="match status" value="1"/>
</dbReference>
<dbReference type="InterPro" id="IPR001279">
    <property type="entry name" value="Metallo-B-lactamas"/>
</dbReference>
<dbReference type="EMBL" id="CP055156">
    <property type="protein sequence ID" value="QNF35388.1"/>
    <property type="molecule type" value="Genomic_DNA"/>
</dbReference>
<keyword evidence="17" id="KW-1185">Reference proteome</keyword>
<dbReference type="RefSeq" id="WP_185271879.1">
    <property type="nucleotide sequence ID" value="NZ_CP055156.1"/>
</dbReference>
<dbReference type="InterPro" id="IPR050855">
    <property type="entry name" value="NDM-1-like"/>
</dbReference>
<evidence type="ECO:0000256" key="3">
    <source>
        <dbReference type="ARBA" id="ARBA00004418"/>
    </source>
</evidence>
<evidence type="ECO:0000256" key="6">
    <source>
        <dbReference type="ARBA" id="ARBA00012865"/>
    </source>
</evidence>
<evidence type="ECO:0000256" key="12">
    <source>
        <dbReference type="ARBA" id="ARBA00023251"/>
    </source>
</evidence>
<feature type="domain" description="Metallo-beta-lactamase" evidence="15">
    <location>
        <begin position="59"/>
        <end position="228"/>
    </location>
</feature>
<comment type="cofactor">
    <cofactor evidence="2 13">
        <name>Zn(2+)</name>
        <dbReference type="ChEBI" id="CHEBI:29105"/>
    </cofactor>
</comment>
<dbReference type="InterPro" id="IPR001018">
    <property type="entry name" value="Beta-lactamase_class-B_CS"/>
</dbReference>
<comment type="similarity">
    <text evidence="4 13">Belongs to the metallo-beta-lactamase superfamily. Class-B beta-lactamase family.</text>
</comment>
<proteinExistence type="inferred from homology"/>
<organism evidence="16 17">
    <name type="scientific">Adhaeribacter swui</name>
    <dbReference type="NCBI Taxonomy" id="2086471"/>
    <lineage>
        <taxon>Bacteria</taxon>
        <taxon>Pseudomonadati</taxon>
        <taxon>Bacteroidota</taxon>
        <taxon>Cytophagia</taxon>
        <taxon>Cytophagales</taxon>
        <taxon>Hymenobacteraceae</taxon>
        <taxon>Adhaeribacter</taxon>
    </lineage>
</organism>
<dbReference type="PANTHER" id="PTHR42951">
    <property type="entry name" value="METALLO-BETA-LACTAMASE DOMAIN-CONTAINING"/>
    <property type="match status" value="1"/>
</dbReference>
<evidence type="ECO:0000256" key="9">
    <source>
        <dbReference type="ARBA" id="ARBA00022764"/>
    </source>
</evidence>
<keyword evidence="12 13" id="KW-0046">Antibiotic resistance</keyword>
<reference evidence="16 17" key="1">
    <citation type="journal article" date="2018" name="Int. J. Syst. Evol. Microbiol.">
        <title>Adhaeribacter swui sp. nov., isolated from wet mud.</title>
        <authorList>
            <person name="Kim D.U."/>
            <person name="Kim K.W."/>
            <person name="Kang M.S."/>
            <person name="Kim J.Y."/>
            <person name="Jang J.H."/>
            <person name="Kim M.K."/>
        </authorList>
    </citation>
    <scope>NUCLEOTIDE SEQUENCE [LARGE SCALE GENOMIC DNA]</scope>
    <source>
        <strain evidence="16 17">KCTC 52873</strain>
    </source>
</reference>
<dbReference type="KEGG" id="aswu:HUW51_22710"/>
<dbReference type="NCBIfam" id="NF033088">
    <property type="entry name" value="bla_subclass_B1"/>
    <property type="match status" value="1"/>
</dbReference>
<dbReference type="GO" id="GO:0008270">
    <property type="term" value="F:zinc ion binding"/>
    <property type="evidence" value="ECO:0007669"/>
    <property type="project" value="InterPro"/>
</dbReference>
<dbReference type="CDD" id="cd16302">
    <property type="entry name" value="CcrA-like_MBL-B1"/>
    <property type="match status" value="1"/>
</dbReference>
<sequence length="247" mass="26979">MLKYLSVLVFSCILLSCQSAKNHESDKSFTSENLKILKIGDQVYQHTSYLNTESFGKVDCNGMIVFSGKEAVIFNTTTSDATSAELINWVKNTLGCQIKAVIPTHFHADCLGGLAEFHRQSIPSYANNTTIQLAEAKNITVPKNGFTGLLHLQVGHKKVLTEFIGEGHTPDNVIGYFPEEKIMFGGCLIKEVGAGKGNLEDANVTAWPTTVNQLKTKYPDVKLIVPGHGKNGGPELLDYTVKLFSAQ</sequence>
<dbReference type="GO" id="GO:0008800">
    <property type="term" value="F:beta-lactamase activity"/>
    <property type="evidence" value="ECO:0007669"/>
    <property type="project" value="UniProtKB-UniRule"/>
</dbReference>
<evidence type="ECO:0000313" key="17">
    <source>
        <dbReference type="Proteomes" id="UP000515237"/>
    </source>
</evidence>
<evidence type="ECO:0000256" key="14">
    <source>
        <dbReference type="SAM" id="SignalP"/>
    </source>
</evidence>
<dbReference type="Proteomes" id="UP000515237">
    <property type="component" value="Chromosome"/>
</dbReference>
<keyword evidence="9" id="KW-0574">Periplasm</keyword>
<dbReference type="AlphaFoldDB" id="A0A7G7GE04"/>
<dbReference type="InterPro" id="IPR036866">
    <property type="entry name" value="RibonucZ/Hydroxyglut_hydro"/>
</dbReference>
<dbReference type="SMART" id="SM00849">
    <property type="entry name" value="Lactamase_B"/>
    <property type="match status" value="1"/>
</dbReference>
<dbReference type="SUPFAM" id="SSF56281">
    <property type="entry name" value="Metallo-hydrolase/oxidoreductase"/>
    <property type="match status" value="1"/>
</dbReference>
<evidence type="ECO:0000256" key="4">
    <source>
        <dbReference type="ARBA" id="ARBA00005250"/>
    </source>
</evidence>
<evidence type="ECO:0000256" key="1">
    <source>
        <dbReference type="ARBA" id="ARBA00001526"/>
    </source>
</evidence>
<evidence type="ECO:0000259" key="15">
    <source>
        <dbReference type="SMART" id="SM00849"/>
    </source>
</evidence>
<accession>A0A7G7GE04</accession>
<dbReference type="Pfam" id="PF00753">
    <property type="entry name" value="Lactamase_B"/>
    <property type="match status" value="1"/>
</dbReference>
<keyword evidence="8 14" id="KW-0732">Signal</keyword>